<comment type="caution">
    <text evidence="1">The sequence shown here is derived from an EMBL/GenBank/DDBJ whole genome shotgun (WGS) entry which is preliminary data.</text>
</comment>
<reference evidence="1 2" key="1">
    <citation type="submission" date="2020-07" db="EMBL/GenBank/DDBJ databases">
        <title>Sequencing the genomes of 1000 actinobacteria strains.</title>
        <authorList>
            <person name="Klenk H.-P."/>
        </authorList>
    </citation>
    <scope>NUCLEOTIDE SEQUENCE [LARGE SCALE GENOMIC DNA]</scope>
    <source>
        <strain evidence="1 2">DSM 44065</strain>
    </source>
</reference>
<protein>
    <submittedName>
        <fullName evidence="1">Uncharacterized protein</fullName>
    </submittedName>
</protein>
<sequence length="282" mass="31074">MAPLLIDLVGAHHSAWLTSEQAPDQEVRGQRAVEDAEDARLAGRPPVGTRVEPLWEDEVDGWSWVFDRAFHPEEIAELGALADRHVSDGDTSADEQVRARGGTRWSGFCTDECWTATRHEVVLTGQRREPVAVVRLRARVVERLPGPSGTLLTGSPQGADPLERVVAYLDRGEGDLRSYDQRTGIDQPFLHTHNLTLDEDEEQGFEVVALTEDCRCRWELVVTTSYRGKTEDVVVRSDGTADGAPVETVGTGAAQFGRVVDGERLGGSFTYDFEGHWVPATQ</sequence>
<name>A0A853AQX0_9PSEU</name>
<proteinExistence type="predicted"/>
<dbReference type="AlphaFoldDB" id="A0A853AQX0"/>
<organism evidence="1 2">
    <name type="scientific">Saccharopolyspora hordei</name>
    <dbReference type="NCBI Taxonomy" id="1838"/>
    <lineage>
        <taxon>Bacteria</taxon>
        <taxon>Bacillati</taxon>
        <taxon>Actinomycetota</taxon>
        <taxon>Actinomycetes</taxon>
        <taxon>Pseudonocardiales</taxon>
        <taxon>Pseudonocardiaceae</taxon>
        <taxon>Saccharopolyspora</taxon>
    </lineage>
</organism>
<evidence type="ECO:0000313" key="1">
    <source>
        <dbReference type="EMBL" id="NYI83460.1"/>
    </source>
</evidence>
<gene>
    <name evidence="1" type="ORF">HNR68_002090</name>
</gene>
<dbReference type="RefSeq" id="WP_343050053.1">
    <property type="nucleotide sequence ID" value="NZ_BAABFH010000001.1"/>
</dbReference>
<keyword evidence="2" id="KW-1185">Reference proteome</keyword>
<evidence type="ECO:0000313" key="2">
    <source>
        <dbReference type="Proteomes" id="UP000587002"/>
    </source>
</evidence>
<dbReference type="Proteomes" id="UP000587002">
    <property type="component" value="Unassembled WGS sequence"/>
</dbReference>
<dbReference type="EMBL" id="JACCFJ010000001">
    <property type="protein sequence ID" value="NYI83460.1"/>
    <property type="molecule type" value="Genomic_DNA"/>
</dbReference>
<accession>A0A853AQX0</accession>